<accession>A0A2N9YEK3</accession>
<keyword evidence="3" id="KW-1185">Reference proteome</keyword>
<evidence type="ECO:0000259" key="1">
    <source>
        <dbReference type="Pfam" id="PF08241"/>
    </source>
</evidence>
<dbReference type="InterPro" id="IPR029063">
    <property type="entry name" value="SAM-dependent_MTases_sf"/>
</dbReference>
<name>A0A2N9YEK3_9GAMM</name>
<evidence type="ECO:0000313" key="3">
    <source>
        <dbReference type="Proteomes" id="UP000234271"/>
    </source>
</evidence>
<dbReference type="Proteomes" id="UP000234271">
    <property type="component" value="Chromosome"/>
</dbReference>
<evidence type="ECO:0000313" key="2">
    <source>
        <dbReference type="EMBL" id="AUI68927.2"/>
    </source>
</evidence>
<keyword evidence="2" id="KW-0489">Methyltransferase</keyword>
<reference evidence="3" key="1">
    <citation type="submission" date="2016-12" db="EMBL/GenBank/DDBJ databases">
        <title>Complete Genome Sequence of Beggiatoa leptomitiformis D-401.</title>
        <authorList>
            <person name="Fomenkov A."/>
            <person name="Vincze T."/>
            <person name="Grabovich M."/>
            <person name="Anton B.P."/>
            <person name="Dubinina G."/>
            <person name="Orlova M."/>
            <person name="Belousova E."/>
            <person name="Roberts R.J."/>
        </authorList>
    </citation>
    <scope>NUCLEOTIDE SEQUENCE [LARGE SCALE GENOMIC DNA]</scope>
    <source>
        <strain evidence="3">D-401</strain>
    </source>
</reference>
<dbReference type="Pfam" id="PF08241">
    <property type="entry name" value="Methyltransf_11"/>
    <property type="match status" value="1"/>
</dbReference>
<dbReference type="Gene3D" id="3.40.50.150">
    <property type="entry name" value="Vaccinia Virus protein VP39"/>
    <property type="match status" value="1"/>
</dbReference>
<dbReference type="SUPFAM" id="SSF53335">
    <property type="entry name" value="S-adenosyl-L-methionine-dependent methyltransferases"/>
    <property type="match status" value="1"/>
</dbReference>
<protein>
    <submittedName>
        <fullName evidence="2">Methyltransferase domain-containing protein</fullName>
    </submittedName>
</protein>
<sequence>MVTFYSLSLARAFMKPSVTKLLDYYYPFQSDGYRYLDGTYPFYQWIRESIDLPNAVVLNVGAGPTAKEKERRLKGQVKRLVGTDPDVIVLQNKDLDEAYVNDGIQLPFPDASFDAIYSDWVIEHVEKPDEFLKEVYRVLKPNGVYLFRTANWWHYVTLIAAFTPHWFHKLVANRARGMTQESHDPWLTFYRMNTPSAIRQKTQQAGFKQCEVRLFESHPSYLLFNPLAFRVGVLYERLVNKFNWLARFRHTIYVKLIK</sequence>
<dbReference type="GO" id="GO:0032259">
    <property type="term" value="P:methylation"/>
    <property type="evidence" value="ECO:0007669"/>
    <property type="project" value="UniProtKB-KW"/>
</dbReference>
<dbReference type="InterPro" id="IPR013216">
    <property type="entry name" value="Methyltransf_11"/>
</dbReference>
<keyword evidence="2" id="KW-0808">Transferase</keyword>
<dbReference type="AlphaFoldDB" id="A0A2N9YEK3"/>
<dbReference type="GO" id="GO:0008757">
    <property type="term" value="F:S-adenosylmethionine-dependent methyltransferase activity"/>
    <property type="evidence" value="ECO:0007669"/>
    <property type="project" value="InterPro"/>
</dbReference>
<gene>
    <name evidence="2" type="ORF">BLE401_09590</name>
</gene>
<dbReference type="CDD" id="cd02440">
    <property type="entry name" value="AdoMet_MTases"/>
    <property type="match status" value="1"/>
</dbReference>
<dbReference type="EMBL" id="CP018889">
    <property type="protein sequence ID" value="AUI68927.2"/>
    <property type="molecule type" value="Genomic_DNA"/>
</dbReference>
<proteinExistence type="predicted"/>
<organism evidence="2 3">
    <name type="scientific">Beggiatoa leptomitoformis</name>
    <dbReference type="NCBI Taxonomy" id="288004"/>
    <lineage>
        <taxon>Bacteria</taxon>
        <taxon>Pseudomonadati</taxon>
        <taxon>Pseudomonadota</taxon>
        <taxon>Gammaproteobacteria</taxon>
        <taxon>Thiotrichales</taxon>
        <taxon>Thiotrichaceae</taxon>
        <taxon>Beggiatoa</taxon>
    </lineage>
</organism>
<feature type="domain" description="Methyltransferase type 11" evidence="1">
    <location>
        <begin position="60"/>
        <end position="147"/>
    </location>
</feature>